<evidence type="ECO:0000256" key="10">
    <source>
        <dbReference type="ARBA" id="ARBA00022968"/>
    </source>
</evidence>
<keyword evidence="15 16" id="KW-0464">Manganese</keyword>
<dbReference type="SMART" id="SM00458">
    <property type="entry name" value="RICIN"/>
    <property type="match status" value="1"/>
</dbReference>
<keyword evidence="8" id="KW-0479">Metal-binding</keyword>
<dbReference type="SUPFAM" id="SSF50370">
    <property type="entry name" value="Ricin B-like lectins"/>
    <property type="match status" value="1"/>
</dbReference>
<dbReference type="Pfam" id="PF00535">
    <property type="entry name" value="Glycos_transf_2"/>
    <property type="match status" value="1"/>
</dbReference>
<comment type="subcellular location">
    <subcellularLocation>
        <location evidence="2 16">Golgi apparatus membrane</location>
        <topology evidence="2 16">Single-pass type II membrane protein</topology>
    </subcellularLocation>
</comment>
<dbReference type="InterPro" id="IPR000772">
    <property type="entry name" value="Ricin_B_lectin"/>
</dbReference>
<keyword evidence="5 16" id="KW-0328">Glycosyltransferase</keyword>
<evidence type="ECO:0000256" key="8">
    <source>
        <dbReference type="ARBA" id="ARBA00022723"/>
    </source>
</evidence>
<dbReference type="PANTHER" id="PTHR11675">
    <property type="entry name" value="N-ACETYLGALACTOSAMINYLTRANSFERASE"/>
    <property type="match status" value="1"/>
</dbReference>
<sequence length="541" mass="61859">MPEENRALRLKESVTATLEDALPAAVSLPQASVAATDTDPRVSWNYFDERGYVERGGLKTGEDPYLRNKFNQQASDKLPSNRAIPDERSPMCRKRKWRTDLPATSVIITYHNEARSTLLRTVVSSVLQRAPCFCILYHISLVLYRRRSDRASDGLELAKIQKVKVIRNSKREGLMRSRVRGADAATAPVLTFLDSHCECNVGWLEPLLERVAEDKTRVVSPVIDVISMDTFEYIGASADLRGGFDWNLVFKWEYLSGEERAQRKKDPTAAIRTPMIAGGLFVIDKLYFEKLGKYDMMMDVWGGENLEISFRVWQCGGSLEIIPCSRVGHVFRKRHPYTFPGGSGNVFARNTRRAAEVWMDEYKEYYYAAVPLAKHIPFGNIDDRLALKKRLHCKSFKWYLDNVYPQLKQLKMPASSVMMSVMRQGNMCLDTLGHLVDNTLGIFLCHNSGGNQEWWLTNNHIKHHDVCLSLSEQQVGTPLMMRFCDNSDNQKWHQVETDGLVKHIRLSLCIDSKDYKTRGLTVERCDSNSPSQRWSFAVKKL</sequence>
<dbReference type="GO" id="GO:0000139">
    <property type="term" value="C:Golgi membrane"/>
    <property type="evidence" value="ECO:0007669"/>
    <property type="project" value="UniProtKB-SubCell"/>
</dbReference>
<protein>
    <recommendedName>
        <fullName evidence="16">Polypeptide N-acetylgalactosaminyltransferase</fullName>
        <ecNumber evidence="16">2.4.1.-</ecNumber>
    </recommendedName>
    <alternativeName>
        <fullName evidence="16">Protein-UDP acetylgalactosaminyltransferase</fullName>
    </alternativeName>
</protein>
<dbReference type="InterPro" id="IPR045885">
    <property type="entry name" value="GalNAc-T"/>
</dbReference>
<name>A0A067R1I4_ZOONE</name>
<evidence type="ECO:0000256" key="14">
    <source>
        <dbReference type="ARBA" id="ARBA00023157"/>
    </source>
</evidence>
<dbReference type="FunFam" id="3.90.550.10:FF:000021">
    <property type="entry name" value="Polypeptide N-acetylgalactosaminyltransferase"/>
    <property type="match status" value="1"/>
</dbReference>
<dbReference type="FunCoup" id="A0A067R1I4">
    <property type="interactions" value="374"/>
</dbReference>
<organism evidence="18 19">
    <name type="scientific">Zootermopsis nevadensis</name>
    <name type="common">Dampwood termite</name>
    <dbReference type="NCBI Taxonomy" id="136037"/>
    <lineage>
        <taxon>Eukaryota</taxon>
        <taxon>Metazoa</taxon>
        <taxon>Ecdysozoa</taxon>
        <taxon>Arthropoda</taxon>
        <taxon>Hexapoda</taxon>
        <taxon>Insecta</taxon>
        <taxon>Pterygota</taxon>
        <taxon>Neoptera</taxon>
        <taxon>Polyneoptera</taxon>
        <taxon>Dictyoptera</taxon>
        <taxon>Blattodea</taxon>
        <taxon>Blattoidea</taxon>
        <taxon>Termitoidae</taxon>
        <taxon>Termopsidae</taxon>
        <taxon>Zootermopsis</taxon>
    </lineage>
</organism>
<dbReference type="UniPathway" id="UPA00378"/>
<evidence type="ECO:0000256" key="3">
    <source>
        <dbReference type="ARBA" id="ARBA00004922"/>
    </source>
</evidence>
<dbReference type="GO" id="GO:0006493">
    <property type="term" value="P:protein O-linked glycosylation"/>
    <property type="evidence" value="ECO:0007669"/>
    <property type="project" value="UniProtKB-ARBA"/>
</dbReference>
<dbReference type="OMA" id="QEWAFSK"/>
<dbReference type="PROSITE" id="PS50231">
    <property type="entry name" value="RICIN_B_LECTIN"/>
    <property type="match status" value="1"/>
</dbReference>
<dbReference type="SUPFAM" id="SSF53448">
    <property type="entry name" value="Nucleotide-diphospho-sugar transferases"/>
    <property type="match status" value="1"/>
</dbReference>
<reference evidence="18 19" key="1">
    <citation type="journal article" date="2014" name="Nat. Commun.">
        <title>Molecular traces of alternative social organization in a termite genome.</title>
        <authorList>
            <person name="Terrapon N."/>
            <person name="Li C."/>
            <person name="Robertson H.M."/>
            <person name="Ji L."/>
            <person name="Meng X."/>
            <person name="Booth W."/>
            <person name="Chen Z."/>
            <person name="Childers C.P."/>
            <person name="Glastad K.M."/>
            <person name="Gokhale K."/>
            <person name="Gowin J."/>
            <person name="Gronenberg W."/>
            <person name="Hermansen R.A."/>
            <person name="Hu H."/>
            <person name="Hunt B.G."/>
            <person name="Huylmans A.K."/>
            <person name="Khalil S.M."/>
            <person name="Mitchell R.D."/>
            <person name="Munoz-Torres M.C."/>
            <person name="Mustard J.A."/>
            <person name="Pan H."/>
            <person name="Reese J.T."/>
            <person name="Scharf M.E."/>
            <person name="Sun F."/>
            <person name="Vogel H."/>
            <person name="Xiao J."/>
            <person name="Yang W."/>
            <person name="Yang Z."/>
            <person name="Yang Z."/>
            <person name="Zhou J."/>
            <person name="Zhu J."/>
            <person name="Brent C.S."/>
            <person name="Elsik C.G."/>
            <person name="Goodisman M.A."/>
            <person name="Liberles D.A."/>
            <person name="Roe R.M."/>
            <person name="Vargo E.L."/>
            <person name="Vilcinskas A."/>
            <person name="Wang J."/>
            <person name="Bornberg-Bauer E."/>
            <person name="Korb J."/>
            <person name="Zhang G."/>
            <person name="Liebig J."/>
        </authorList>
    </citation>
    <scope>NUCLEOTIDE SEQUENCE [LARGE SCALE GENOMIC DNA]</scope>
    <source>
        <tissue evidence="18">Whole organism</tissue>
    </source>
</reference>
<comment type="pathway">
    <text evidence="3 16">Protein modification; protein glycosylation.</text>
</comment>
<keyword evidence="13" id="KW-0472">Membrane</keyword>
<dbReference type="Gene3D" id="3.90.550.10">
    <property type="entry name" value="Spore Coat Polysaccharide Biosynthesis Protein SpsA, Chain A"/>
    <property type="match status" value="1"/>
</dbReference>
<dbReference type="Pfam" id="PF00652">
    <property type="entry name" value="Ricin_B_lectin"/>
    <property type="match status" value="1"/>
</dbReference>
<dbReference type="EMBL" id="KK852777">
    <property type="protein sequence ID" value="KDR16775.1"/>
    <property type="molecule type" value="Genomic_DNA"/>
</dbReference>
<dbReference type="GO" id="GO:0046872">
    <property type="term" value="F:metal ion binding"/>
    <property type="evidence" value="ECO:0007669"/>
    <property type="project" value="UniProtKB-KW"/>
</dbReference>
<proteinExistence type="inferred from homology"/>
<keyword evidence="6 16" id="KW-0808">Transferase</keyword>
<evidence type="ECO:0000256" key="5">
    <source>
        <dbReference type="ARBA" id="ARBA00022676"/>
    </source>
</evidence>
<keyword evidence="9 16" id="KW-0430">Lectin</keyword>
<evidence type="ECO:0000256" key="9">
    <source>
        <dbReference type="ARBA" id="ARBA00022734"/>
    </source>
</evidence>
<evidence type="ECO:0000256" key="16">
    <source>
        <dbReference type="RuleBase" id="RU361242"/>
    </source>
</evidence>
<evidence type="ECO:0000256" key="7">
    <source>
        <dbReference type="ARBA" id="ARBA00022692"/>
    </source>
</evidence>
<dbReference type="InterPro" id="IPR029044">
    <property type="entry name" value="Nucleotide-diphossugar_trans"/>
</dbReference>
<accession>A0A067R1I4</accession>
<dbReference type="FunFam" id="2.80.10.50:FF:000065">
    <property type="entry name" value="Polypeptide N-acetylgalactosaminyltransferase"/>
    <property type="match status" value="1"/>
</dbReference>
<evidence type="ECO:0000256" key="11">
    <source>
        <dbReference type="ARBA" id="ARBA00022989"/>
    </source>
</evidence>
<dbReference type="InterPro" id="IPR001173">
    <property type="entry name" value="Glyco_trans_2-like"/>
</dbReference>
<keyword evidence="11" id="KW-1133">Transmembrane helix</keyword>
<evidence type="ECO:0000256" key="13">
    <source>
        <dbReference type="ARBA" id="ARBA00023136"/>
    </source>
</evidence>
<keyword evidence="14 16" id="KW-1015">Disulfide bond</keyword>
<evidence type="ECO:0000313" key="19">
    <source>
        <dbReference type="Proteomes" id="UP000027135"/>
    </source>
</evidence>
<comment type="cofactor">
    <cofactor evidence="1 16">
        <name>Mn(2+)</name>
        <dbReference type="ChEBI" id="CHEBI:29035"/>
    </cofactor>
</comment>
<evidence type="ECO:0000256" key="1">
    <source>
        <dbReference type="ARBA" id="ARBA00001936"/>
    </source>
</evidence>
<dbReference type="EC" id="2.4.1.-" evidence="16"/>
<dbReference type="GO" id="GO:0030246">
    <property type="term" value="F:carbohydrate binding"/>
    <property type="evidence" value="ECO:0007669"/>
    <property type="project" value="UniProtKB-KW"/>
</dbReference>
<dbReference type="Proteomes" id="UP000027135">
    <property type="component" value="Unassembled WGS sequence"/>
</dbReference>
<dbReference type="PANTHER" id="PTHR11675:SF119">
    <property type="entry name" value="POLYPEPTIDE N-ACETYLGALACTOSAMINYLTRANSFERASE 2"/>
    <property type="match status" value="1"/>
</dbReference>
<keyword evidence="7" id="KW-0812">Transmembrane</keyword>
<evidence type="ECO:0000313" key="18">
    <source>
        <dbReference type="EMBL" id="KDR16775.1"/>
    </source>
</evidence>
<dbReference type="InParanoid" id="A0A067R1I4"/>
<dbReference type="InterPro" id="IPR035992">
    <property type="entry name" value="Ricin_B-like_lectins"/>
</dbReference>
<evidence type="ECO:0000256" key="12">
    <source>
        <dbReference type="ARBA" id="ARBA00023034"/>
    </source>
</evidence>
<comment type="similarity">
    <text evidence="4 16">Belongs to the glycosyltransferase 2 family. GalNAc-T subfamily.</text>
</comment>
<evidence type="ECO:0000256" key="4">
    <source>
        <dbReference type="ARBA" id="ARBA00005680"/>
    </source>
</evidence>
<dbReference type="CDD" id="cd23434">
    <property type="entry name" value="beta-trefoil_Ricin_GALNT2"/>
    <property type="match status" value="1"/>
</dbReference>
<dbReference type="AlphaFoldDB" id="A0A067R1I4"/>
<feature type="domain" description="Ricin B lectin" evidence="17">
    <location>
        <begin position="415"/>
        <end position="537"/>
    </location>
</feature>
<dbReference type="Gene3D" id="2.80.10.50">
    <property type="match status" value="1"/>
</dbReference>
<evidence type="ECO:0000259" key="17">
    <source>
        <dbReference type="SMART" id="SM00458"/>
    </source>
</evidence>
<keyword evidence="12 16" id="KW-0333">Golgi apparatus</keyword>
<evidence type="ECO:0000256" key="2">
    <source>
        <dbReference type="ARBA" id="ARBA00004323"/>
    </source>
</evidence>
<gene>
    <name evidence="18" type="ORF">L798_09304</name>
</gene>
<dbReference type="eggNOG" id="KOG3738">
    <property type="taxonomic scope" value="Eukaryota"/>
</dbReference>
<keyword evidence="19" id="KW-1185">Reference proteome</keyword>
<evidence type="ECO:0000256" key="6">
    <source>
        <dbReference type="ARBA" id="ARBA00022679"/>
    </source>
</evidence>
<evidence type="ECO:0000256" key="15">
    <source>
        <dbReference type="ARBA" id="ARBA00023211"/>
    </source>
</evidence>
<keyword evidence="10" id="KW-0735">Signal-anchor</keyword>
<dbReference type="CDD" id="cd02510">
    <property type="entry name" value="pp-GalNAc-T"/>
    <property type="match status" value="1"/>
</dbReference>
<dbReference type="GO" id="GO:0004653">
    <property type="term" value="F:polypeptide N-acetylgalactosaminyltransferase activity"/>
    <property type="evidence" value="ECO:0007669"/>
    <property type="project" value="UniProtKB-ARBA"/>
</dbReference>